<dbReference type="EMBL" id="CADEPI010000009">
    <property type="protein sequence ID" value="CAB3362596.1"/>
    <property type="molecule type" value="Genomic_DNA"/>
</dbReference>
<evidence type="ECO:0000256" key="1">
    <source>
        <dbReference type="SAM" id="MobiDB-lite"/>
    </source>
</evidence>
<evidence type="ECO:0000313" key="3">
    <source>
        <dbReference type="Proteomes" id="UP000494165"/>
    </source>
</evidence>
<dbReference type="GO" id="GO:0060271">
    <property type="term" value="P:cilium assembly"/>
    <property type="evidence" value="ECO:0007669"/>
    <property type="project" value="TreeGrafter"/>
</dbReference>
<dbReference type="AlphaFoldDB" id="A0A8S1BSZ7"/>
<organism evidence="2 3">
    <name type="scientific">Cloeon dipterum</name>
    <dbReference type="NCBI Taxonomy" id="197152"/>
    <lineage>
        <taxon>Eukaryota</taxon>
        <taxon>Metazoa</taxon>
        <taxon>Ecdysozoa</taxon>
        <taxon>Arthropoda</taxon>
        <taxon>Hexapoda</taxon>
        <taxon>Insecta</taxon>
        <taxon>Pterygota</taxon>
        <taxon>Palaeoptera</taxon>
        <taxon>Ephemeroptera</taxon>
        <taxon>Pisciforma</taxon>
        <taxon>Baetidae</taxon>
        <taxon>Cloeon</taxon>
    </lineage>
</organism>
<evidence type="ECO:0000313" key="2">
    <source>
        <dbReference type="EMBL" id="CAB3362596.1"/>
    </source>
</evidence>
<dbReference type="InterPro" id="IPR052319">
    <property type="entry name" value="Centriolar_ciliogenesis_assoc"/>
</dbReference>
<gene>
    <name evidence="2" type="ORF">CLODIP_2_CD14266</name>
</gene>
<dbReference type="OrthoDB" id="6343432at2759"/>
<feature type="region of interest" description="Disordered" evidence="1">
    <location>
        <begin position="62"/>
        <end position="142"/>
    </location>
</feature>
<dbReference type="GO" id="GO:0005814">
    <property type="term" value="C:centriole"/>
    <property type="evidence" value="ECO:0007669"/>
    <property type="project" value="TreeGrafter"/>
</dbReference>
<evidence type="ECO:0008006" key="4">
    <source>
        <dbReference type="Google" id="ProtNLM"/>
    </source>
</evidence>
<reference evidence="2 3" key="1">
    <citation type="submission" date="2020-04" db="EMBL/GenBank/DDBJ databases">
        <authorList>
            <person name="Alioto T."/>
            <person name="Alioto T."/>
            <person name="Gomez Garrido J."/>
        </authorList>
    </citation>
    <scope>NUCLEOTIDE SEQUENCE [LARGE SCALE GENOMIC DNA]</scope>
</reference>
<keyword evidence="3" id="KW-1185">Reference proteome</keyword>
<dbReference type="PANTHER" id="PTHR34174">
    <property type="entry name" value="HYDROLETHALUS SYNDROME PROTEIN 1"/>
    <property type="match status" value="1"/>
</dbReference>
<protein>
    <recommendedName>
        <fullName evidence="4">Centriolar and ciliogenesis-associated protein HYLS1 C-terminal domain-containing protein</fullName>
    </recommendedName>
</protein>
<sequence>MNSRRSTYEHYKINDKHHFKIHLDPDDVLQKLKNKGYNNVSPDQLKEFMKDLKKLIKHDLRKKYSTSDSAHQSSSIESSSSVSKDSIDTTPSKRSRGPLCQLDTGNSMVDYCGGSSSGSSRSELKEENTNKKTRVLKKTLPEPPRHDPVALYHYYNKFWKQFNIPNENKPLNWDVREQTKRSAGDRLCF</sequence>
<comment type="caution">
    <text evidence="2">The sequence shown here is derived from an EMBL/GenBank/DDBJ whole genome shotgun (WGS) entry which is preliminary data.</text>
</comment>
<proteinExistence type="predicted"/>
<dbReference type="PANTHER" id="PTHR34174:SF1">
    <property type="entry name" value="CENTRIOLAR AND CILIOGENESIS-ASSOCIATED PROTEIN HYLS1"/>
    <property type="match status" value="1"/>
</dbReference>
<dbReference type="Proteomes" id="UP000494165">
    <property type="component" value="Unassembled WGS sequence"/>
</dbReference>
<accession>A0A8S1BSZ7</accession>
<name>A0A8S1BSZ7_9INSE</name>
<feature type="compositionally biased region" description="Low complexity" evidence="1">
    <location>
        <begin position="67"/>
        <end position="84"/>
    </location>
</feature>
<dbReference type="GO" id="GO:0097730">
    <property type="term" value="C:non-motile cilium"/>
    <property type="evidence" value="ECO:0007669"/>
    <property type="project" value="TreeGrafter"/>
</dbReference>